<dbReference type="InterPro" id="IPR054028">
    <property type="entry name" value="TarS/TarP_linker"/>
</dbReference>
<keyword evidence="3" id="KW-0808">Transferase</keyword>
<dbReference type="AlphaFoldDB" id="A0A1H1QKP1"/>
<dbReference type="CDD" id="cd00761">
    <property type="entry name" value="Glyco_tranf_GTA_type"/>
    <property type="match status" value="1"/>
</dbReference>
<dbReference type="PANTHER" id="PTHR22916:SF3">
    <property type="entry name" value="UDP-GLCNAC:BETAGAL BETA-1,3-N-ACETYLGLUCOSAMINYLTRANSFERASE-LIKE PROTEIN 1"/>
    <property type="match status" value="1"/>
</dbReference>
<feature type="domain" description="Glycosyltransferase 2-like" evidence="1">
    <location>
        <begin position="22"/>
        <end position="183"/>
    </location>
</feature>
<evidence type="ECO:0000313" key="4">
    <source>
        <dbReference type="Proteomes" id="UP000199597"/>
    </source>
</evidence>
<dbReference type="Proteomes" id="UP000199597">
    <property type="component" value="Chromosome I"/>
</dbReference>
<reference evidence="4" key="1">
    <citation type="submission" date="2016-10" db="EMBL/GenBank/DDBJ databases">
        <authorList>
            <person name="Varghese N."/>
            <person name="Submissions S."/>
        </authorList>
    </citation>
    <scope>NUCLEOTIDE SEQUENCE [LARGE SCALE GENOMIC DNA]</scope>
    <source>
        <strain evidence="4">DSM 23676</strain>
    </source>
</reference>
<dbReference type="InterPro" id="IPR001173">
    <property type="entry name" value="Glyco_trans_2-like"/>
</dbReference>
<dbReference type="EMBL" id="LT629766">
    <property type="protein sequence ID" value="SDS24061.1"/>
    <property type="molecule type" value="Genomic_DNA"/>
</dbReference>
<sequence>MSPSPPRQPPNTSRADAVIDVSVIIPVYNCEKFIVETIDSVRQQTLEEGRYEIIAVDDGSTDSSLSILSDLAENKTDLRVFSIPNSGSAAAPRNRGVDEAVGRYLFFLDADDKLDRDTLKRLVHMADTTGSGVVLCKLGSFGDGPPRPVPSKPFSSNQYAVDFIESKANSTLSVQKLFRRTIVDEHNIRFPAGFAIGEDQPFALKAFLHSPHISILADKPYYWLRHRGDGTNVTSRGQTPRKHLERILSLVDTIEENTEPGLRRDVLLRRPLVGKAGTLAVFGRKLIPAHGRAEREEMLTTFSDRITHLWNPRVRKYGSVSSQILVDLVVRNDLDEIERVSASLRTRGFPSLEFDWELSQFFYRPLSGGPVSDLNVKMRTHLTRIKYTQGTAALSGEIGIQGVNEAPYSAELVAKHRQSGAEDPVQLDVSQTNKGIYGIRSRFQAQLDLRSLPEPGTWDVLVHARWGELELSEHLGHSKPKGIDTRPVLHGNPTHTAAFFTPAGNFAIDVGPTAVHLDSVHQIRPVQIGRFTVGRNEIIEVDAVPSDLISASAKTKRTKKSTEVKLVRHCGTRAAVIVPRSVTRKGPIDIVMFDAHGRSVTVTSKQQDELLGSQ</sequence>
<dbReference type="Gene3D" id="3.90.550.10">
    <property type="entry name" value="Spore Coat Polysaccharide Biosynthesis Protein SpsA, Chain A"/>
    <property type="match status" value="1"/>
</dbReference>
<keyword evidence="4" id="KW-1185">Reference proteome</keyword>
<name>A0A1H1QKP1_9MICO</name>
<accession>A0A1H1QKP1</accession>
<dbReference type="STRING" id="1136497.SAMN04489752_1279"/>
<organism evidence="3 4">
    <name type="scientific">Brevibacterium siliguriense</name>
    <dbReference type="NCBI Taxonomy" id="1136497"/>
    <lineage>
        <taxon>Bacteria</taxon>
        <taxon>Bacillati</taxon>
        <taxon>Actinomycetota</taxon>
        <taxon>Actinomycetes</taxon>
        <taxon>Micrococcales</taxon>
        <taxon>Brevibacteriaceae</taxon>
        <taxon>Brevibacterium</taxon>
    </lineage>
</organism>
<dbReference type="PANTHER" id="PTHR22916">
    <property type="entry name" value="GLYCOSYLTRANSFERASE"/>
    <property type="match status" value="1"/>
</dbReference>
<evidence type="ECO:0000259" key="2">
    <source>
        <dbReference type="Pfam" id="PF22181"/>
    </source>
</evidence>
<proteinExistence type="predicted"/>
<gene>
    <name evidence="3" type="ORF">SAMN04489752_1279</name>
</gene>
<dbReference type="Pfam" id="PF22181">
    <property type="entry name" value="TarS_linker"/>
    <property type="match status" value="1"/>
</dbReference>
<dbReference type="Pfam" id="PF00535">
    <property type="entry name" value="Glycos_transf_2"/>
    <property type="match status" value="1"/>
</dbReference>
<evidence type="ECO:0000313" key="3">
    <source>
        <dbReference type="EMBL" id="SDS24061.1"/>
    </source>
</evidence>
<dbReference type="GO" id="GO:0016758">
    <property type="term" value="F:hexosyltransferase activity"/>
    <property type="evidence" value="ECO:0007669"/>
    <property type="project" value="UniProtKB-ARBA"/>
</dbReference>
<protein>
    <submittedName>
        <fullName evidence="3">Glycosyl transferase family 2</fullName>
    </submittedName>
</protein>
<dbReference type="SUPFAM" id="SSF53448">
    <property type="entry name" value="Nucleotide-diphospho-sugar transferases"/>
    <property type="match status" value="1"/>
</dbReference>
<feature type="domain" description="TarS/TarP linker" evidence="2">
    <location>
        <begin position="248"/>
        <end position="340"/>
    </location>
</feature>
<dbReference type="InterPro" id="IPR029044">
    <property type="entry name" value="Nucleotide-diphossugar_trans"/>
</dbReference>
<evidence type="ECO:0000259" key="1">
    <source>
        <dbReference type="Pfam" id="PF00535"/>
    </source>
</evidence>